<dbReference type="InterPro" id="IPR052895">
    <property type="entry name" value="HetReg/Transcr_Mod"/>
</dbReference>
<dbReference type="EMBL" id="KV745838">
    <property type="protein sequence ID" value="OCK73302.1"/>
    <property type="molecule type" value="Genomic_DNA"/>
</dbReference>
<dbReference type="PANTHER" id="PTHR24148">
    <property type="entry name" value="ANKYRIN REPEAT DOMAIN-CONTAINING PROTEIN 39 HOMOLOG-RELATED"/>
    <property type="match status" value="1"/>
</dbReference>
<protein>
    <submittedName>
        <fullName evidence="2">HET-domain-containing protein</fullName>
    </submittedName>
</protein>
<dbReference type="Pfam" id="PF26639">
    <property type="entry name" value="Het-6_barrel"/>
    <property type="match status" value="1"/>
</dbReference>
<accession>A0A8E2DX35</accession>
<dbReference type="Proteomes" id="UP000250266">
    <property type="component" value="Unassembled WGS sequence"/>
</dbReference>
<organism evidence="2 3">
    <name type="scientific">Lepidopterella palustris CBS 459.81</name>
    <dbReference type="NCBI Taxonomy" id="1314670"/>
    <lineage>
        <taxon>Eukaryota</taxon>
        <taxon>Fungi</taxon>
        <taxon>Dikarya</taxon>
        <taxon>Ascomycota</taxon>
        <taxon>Pezizomycotina</taxon>
        <taxon>Dothideomycetes</taxon>
        <taxon>Pleosporomycetidae</taxon>
        <taxon>Mytilinidiales</taxon>
        <taxon>Argynnaceae</taxon>
        <taxon>Lepidopterella</taxon>
    </lineage>
</organism>
<feature type="domain" description="Heterokaryon incompatibility" evidence="1">
    <location>
        <begin position="46"/>
        <end position="199"/>
    </location>
</feature>
<dbReference type="InterPro" id="IPR010730">
    <property type="entry name" value="HET"/>
</dbReference>
<evidence type="ECO:0000313" key="2">
    <source>
        <dbReference type="EMBL" id="OCK73302.1"/>
    </source>
</evidence>
<dbReference type="OrthoDB" id="194358at2759"/>
<evidence type="ECO:0000259" key="1">
    <source>
        <dbReference type="Pfam" id="PF06985"/>
    </source>
</evidence>
<keyword evidence="3" id="KW-1185">Reference proteome</keyword>
<dbReference type="Pfam" id="PF06985">
    <property type="entry name" value="HET"/>
    <property type="match status" value="1"/>
</dbReference>
<proteinExistence type="predicted"/>
<evidence type="ECO:0000313" key="3">
    <source>
        <dbReference type="Proteomes" id="UP000250266"/>
    </source>
</evidence>
<name>A0A8E2DX35_9PEZI</name>
<sequence length="646" mass="73492">MSTTYEYTPLRGQRSIRILHLKPSERLDSPLCCNLEEASLDDKPNYEALSYVWGAPDPESFVLCGENRVAVTPNCVAALRRFRYLTEPRALWVDAICINQNLRPEKSQQVAIMKDVYGSATQVLIWLGDGTRESKEAFRCIGKLAALHISGVLDVVQDMMVAEIKQLADKLYDGRSPKFNFLLAQFMNEYFSRVWTVQEIAVARKAEVTCGTDSLPWSSLVYGIARIIWMRIFQLPSEVFTHFESHFLVGGEAWTTASPLHRSHFPSESTPNEDAIPDLIQALSKSRHLKATNPRDRLYAMLWASGSFDLPAPDYEKSTVDIYTEFTKAVIQAFASTPWNLDLLRLINGASRSQDLPSWVPDWSDNQPFEFNSEVYSGLFFATGRTCDTIVRFSDKDKKLHVYGRKFGDVERRSLHVSRDQYTDAANITRYLINVLSMLRIWKTEAESLRRRNGSMLAFLSITDGSLEEFMTTILRFKPGAKDLSLFDALLQLLDLDEPEFSEWEKKAFTVCQTYGLRAGRAGLMDRFDSDPEWNALLRSSAGRVAFLILLAKRCGFEWIQDIFYRTGPHNTDRAFFTTSNGYMGTAFHTVQVGDDVVLLSGCRVPMLLRPEGTYYRAIGPAYVHGIMQDDSWSQDRASMDEFILV</sequence>
<dbReference type="AlphaFoldDB" id="A0A8E2DX35"/>
<reference evidence="2 3" key="1">
    <citation type="journal article" date="2016" name="Nat. Commun.">
        <title>Ectomycorrhizal ecology is imprinted in the genome of the dominant symbiotic fungus Cenococcum geophilum.</title>
        <authorList>
            <consortium name="DOE Joint Genome Institute"/>
            <person name="Peter M."/>
            <person name="Kohler A."/>
            <person name="Ohm R.A."/>
            <person name="Kuo A."/>
            <person name="Krutzmann J."/>
            <person name="Morin E."/>
            <person name="Arend M."/>
            <person name="Barry K.W."/>
            <person name="Binder M."/>
            <person name="Choi C."/>
            <person name="Clum A."/>
            <person name="Copeland A."/>
            <person name="Grisel N."/>
            <person name="Haridas S."/>
            <person name="Kipfer T."/>
            <person name="LaButti K."/>
            <person name="Lindquist E."/>
            <person name="Lipzen A."/>
            <person name="Maire R."/>
            <person name="Meier B."/>
            <person name="Mihaltcheva S."/>
            <person name="Molinier V."/>
            <person name="Murat C."/>
            <person name="Poggeler S."/>
            <person name="Quandt C.A."/>
            <person name="Sperisen C."/>
            <person name="Tritt A."/>
            <person name="Tisserant E."/>
            <person name="Crous P.W."/>
            <person name="Henrissat B."/>
            <person name="Nehls U."/>
            <person name="Egli S."/>
            <person name="Spatafora J.W."/>
            <person name="Grigoriev I.V."/>
            <person name="Martin F.M."/>
        </authorList>
    </citation>
    <scope>NUCLEOTIDE SEQUENCE [LARGE SCALE GENOMIC DNA]</scope>
    <source>
        <strain evidence="2 3">CBS 459.81</strain>
    </source>
</reference>
<dbReference type="PANTHER" id="PTHR24148:SF64">
    <property type="entry name" value="HETEROKARYON INCOMPATIBILITY DOMAIN-CONTAINING PROTEIN"/>
    <property type="match status" value="1"/>
</dbReference>
<gene>
    <name evidence="2" type="ORF">K432DRAFT_430661</name>
</gene>